<keyword evidence="3" id="KW-1185">Reference proteome</keyword>
<reference evidence="2" key="1">
    <citation type="submission" date="2022-11" db="EMBL/GenBank/DDBJ databases">
        <title>Chromosome-level genome of Pogonophryne albipinna.</title>
        <authorList>
            <person name="Jo E."/>
        </authorList>
    </citation>
    <scope>NUCLEOTIDE SEQUENCE</scope>
    <source>
        <strain evidence="2">SGF0006</strain>
        <tissue evidence="2">Muscle</tissue>
    </source>
</reference>
<dbReference type="Proteomes" id="UP001219934">
    <property type="component" value="Unassembled WGS sequence"/>
</dbReference>
<feature type="region of interest" description="Disordered" evidence="1">
    <location>
        <begin position="54"/>
        <end position="94"/>
    </location>
</feature>
<comment type="caution">
    <text evidence="2">The sequence shown here is derived from an EMBL/GenBank/DDBJ whole genome shotgun (WGS) entry which is preliminary data.</text>
</comment>
<feature type="region of interest" description="Disordered" evidence="1">
    <location>
        <begin position="1"/>
        <end position="26"/>
    </location>
</feature>
<sequence length="94" mass="10477">MGSSCLRNVGLRQSTVDSRAGDKRDTGARLVPTTLVYFEWLSVLKQAVEGRKIRRTYRGKRRTRDSDVTDGGVGVRARAPPCREQQKNEAMVGP</sequence>
<protein>
    <submittedName>
        <fullName evidence="2">Uncharacterized protein</fullName>
    </submittedName>
</protein>
<organism evidence="2 3">
    <name type="scientific">Pogonophryne albipinna</name>
    <dbReference type="NCBI Taxonomy" id="1090488"/>
    <lineage>
        <taxon>Eukaryota</taxon>
        <taxon>Metazoa</taxon>
        <taxon>Chordata</taxon>
        <taxon>Craniata</taxon>
        <taxon>Vertebrata</taxon>
        <taxon>Euteleostomi</taxon>
        <taxon>Actinopterygii</taxon>
        <taxon>Neopterygii</taxon>
        <taxon>Teleostei</taxon>
        <taxon>Neoteleostei</taxon>
        <taxon>Acanthomorphata</taxon>
        <taxon>Eupercaria</taxon>
        <taxon>Perciformes</taxon>
        <taxon>Notothenioidei</taxon>
        <taxon>Pogonophryne</taxon>
    </lineage>
</organism>
<evidence type="ECO:0000256" key="1">
    <source>
        <dbReference type="SAM" id="MobiDB-lite"/>
    </source>
</evidence>
<name>A0AAD6AYX8_9TELE</name>
<proteinExistence type="predicted"/>
<dbReference type="EMBL" id="JAPTMU010000012">
    <property type="protein sequence ID" value="KAJ4934635.1"/>
    <property type="molecule type" value="Genomic_DNA"/>
</dbReference>
<feature type="compositionally biased region" description="Basic residues" evidence="1">
    <location>
        <begin position="54"/>
        <end position="63"/>
    </location>
</feature>
<gene>
    <name evidence="2" type="ORF">JOQ06_007420</name>
</gene>
<accession>A0AAD6AYX8</accession>
<dbReference type="AlphaFoldDB" id="A0AAD6AYX8"/>
<evidence type="ECO:0000313" key="2">
    <source>
        <dbReference type="EMBL" id="KAJ4934635.1"/>
    </source>
</evidence>
<feature type="compositionally biased region" description="Polar residues" evidence="1">
    <location>
        <begin position="1"/>
        <end position="17"/>
    </location>
</feature>
<evidence type="ECO:0000313" key="3">
    <source>
        <dbReference type="Proteomes" id="UP001219934"/>
    </source>
</evidence>